<evidence type="ECO:0000256" key="6">
    <source>
        <dbReference type="ARBA" id="ARBA00022723"/>
    </source>
</evidence>
<dbReference type="Pfam" id="PF02880">
    <property type="entry name" value="PGM_PMM_III"/>
    <property type="match status" value="1"/>
</dbReference>
<comment type="caution">
    <text evidence="14">The sequence shown here is derived from an EMBL/GenBank/DDBJ whole genome shotgun (WGS) entry which is preliminary data.</text>
</comment>
<evidence type="ECO:0000259" key="13">
    <source>
        <dbReference type="Pfam" id="PF02880"/>
    </source>
</evidence>
<dbReference type="PRINTS" id="PR00509">
    <property type="entry name" value="PGMPMM"/>
</dbReference>
<evidence type="ECO:0000256" key="7">
    <source>
        <dbReference type="ARBA" id="ARBA00022842"/>
    </source>
</evidence>
<dbReference type="Proteomes" id="UP001190700">
    <property type="component" value="Unassembled WGS sequence"/>
</dbReference>
<dbReference type="InterPro" id="IPR005846">
    <property type="entry name" value="A-D-PHexomutase_a/b/a-III"/>
</dbReference>
<dbReference type="InterPro" id="IPR029033">
    <property type="entry name" value="His_PPase_superfam"/>
</dbReference>
<comment type="catalytic activity">
    <reaction evidence="1">
        <text>alpha-D-glucose 1-phosphate = alpha-D-glucose 6-phosphate</text>
        <dbReference type="Rhea" id="RHEA:23536"/>
        <dbReference type="ChEBI" id="CHEBI:58225"/>
        <dbReference type="ChEBI" id="CHEBI:58601"/>
        <dbReference type="EC" id="5.4.2.2"/>
    </reaction>
</comment>
<keyword evidence="7" id="KW-0460">Magnesium</keyword>
<dbReference type="PANTHER" id="PTHR22573">
    <property type="entry name" value="PHOSPHOHEXOMUTASE FAMILY MEMBER"/>
    <property type="match status" value="1"/>
</dbReference>
<evidence type="ECO:0000313" key="15">
    <source>
        <dbReference type="Proteomes" id="UP001190700"/>
    </source>
</evidence>
<organism evidence="14 15">
    <name type="scientific">Cymbomonas tetramitiformis</name>
    <dbReference type="NCBI Taxonomy" id="36881"/>
    <lineage>
        <taxon>Eukaryota</taxon>
        <taxon>Viridiplantae</taxon>
        <taxon>Chlorophyta</taxon>
        <taxon>Pyramimonadophyceae</taxon>
        <taxon>Pyramimonadales</taxon>
        <taxon>Pyramimonadaceae</taxon>
        <taxon>Cymbomonas</taxon>
    </lineage>
</organism>
<evidence type="ECO:0000313" key="14">
    <source>
        <dbReference type="EMBL" id="KAK3239714.1"/>
    </source>
</evidence>
<dbReference type="AlphaFoldDB" id="A0AAE0BPF9"/>
<dbReference type="SUPFAM" id="SSF53254">
    <property type="entry name" value="Phosphoglycerate mutase-like"/>
    <property type="match status" value="1"/>
</dbReference>
<keyword evidence="8" id="KW-0413">Isomerase</keyword>
<evidence type="ECO:0000256" key="1">
    <source>
        <dbReference type="ARBA" id="ARBA00000443"/>
    </source>
</evidence>
<evidence type="ECO:0000256" key="2">
    <source>
        <dbReference type="ARBA" id="ARBA00001946"/>
    </source>
</evidence>
<keyword evidence="5" id="KW-0313">Glucose metabolism</keyword>
<dbReference type="EC" id="5.4.2.2" evidence="4"/>
<dbReference type="PROSITE" id="PS00710">
    <property type="entry name" value="PGM_PMM"/>
    <property type="match status" value="1"/>
</dbReference>
<dbReference type="GO" id="GO:0000287">
    <property type="term" value="F:magnesium ion binding"/>
    <property type="evidence" value="ECO:0007669"/>
    <property type="project" value="InterPro"/>
</dbReference>
<dbReference type="GO" id="GO:0006006">
    <property type="term" value="P:glucose metabolic process"/>
    <property type="evidence" value="ECO:0007669"/>
    <property type="project" value="UniProtKB-KW"/>
</dbReference>
<dbReference type="InterPro" id="IPR005844">
    <property type="entry name" value="A-D-PHexomutase_a/b/a-I"/>
</dbReference>
<evidence type="ECO:0000256" key="9">
    <source>
        <dbReference type="ARBA" id="ARBA00045679"/>
    </source>
</evidence>
<comment type="similarity">
    <text evidence="3">Belongs to the phosphohexose mutase family.</text>
</comment>
<dbReference type="InterPro" id="IPR036900">
    <property type="entry name" value="A-D-PHexomutase_C_sf"/>
</dbReference>
<dbReference type="EMBL" id="LGRX02033842">
    <property type="protein sequence ID" value="KAK3239714.1"/>
    <property type="molecule type" value="Genomic_DNA"/>
</dbReference>
<dbReference type="InterPro" id="IPR016055">
    <property type="entry name" value="A-D-PHexomutase_a/b/a-I/II/III"/>
</dbReference>
<keyword evidence="15" id="KW-1185">Reference proteome</keyword>
<dbReference type="SUPFAM" id="SSF53738">
    <property type="entry name" value="Phosphoglucomutase, first 3 domains"/>
    <property type="match status" value="3"/>
</dbReference>
<proteinExistence type="inferred from homology"/>
<comment type="cofactor">
    <cofactor evidence="2">
        <name>Mg(2+)</name>
        <dbReference type="ChEBI" id="CHEBI:18420"/>
    </cofactor>
</comment>
<evidence type="ECO:0000256" key="11">
    <source>
        <dbReference type="ARBA" id="ARBA00049409"/>
    </source>
</evidence>
<sequence>MTAGQVISWIKTGKISLALIRHSHTEASSDLSERGKAFCQVSQSWFSALCTPCSLAIISPEECTKQTCEFMTSGLSPRPQVETQSALSEFLANEEFAKMSSELGPVQALSSFFERPEGKELLLGCAESIFEKVAESIVQHMGGTAPAEHVVVPVFGHAVLHAVLAYHIGVLLGITEKVMVGPTSRAEGLDVALYTVQGHTEAFLVTRRGVRFLACPLESKLLPTAPIAGQKPGTSGLRKKTKVFMGKNYLANFVQSTFDALAQTNAPVQGGTLVVSGDGRFYNPQAIQIILQIAVAAGVKRIWVGKDGLLSTPAVSAVIREREGGFKPFGAFILTASHNPGGITEDFGIKYNCENGGPAPESLTNAIHKNTETIQQLHMAAQFPTISLSQAATHTIGDVTVEVFDATEDHVSLLQKVFAMDKLKALIGREGGFSFKYDSMSGVQGVYARRVFLELLGADDWSLLNATPKEDFGGPKSASHGHADPNLKNAVELIQAMGIKSDGRKVENSGPFPDFGAAADGDADRNMICGTKFFVTPSDSVAIITRFAQDCIPFFAGGLKGCARSMPTSCALDRVAKDLNVPCFEVPTGWKFFGNLMDSASTYGKTDYTPFICGEESFGTGSNHVREKDGMWAVLAWLSILAHHNPDPAAELVGVEDIVTEHWKKYGRNYYVRYDYEGVEKAAAEEMMARMAADGRACCDGVDLGNFELATADMFEYHDPVDGSVSKNQGIRFIFTDGSRIVFRLSGTGVDGATIRLYLEKYVDPTGSLDMYAPEVVRPLAEIALKLSLLAEKTGRDEPSVIT</sequence>
<dbReference type="NCBIfam" id="NF005737">
    <property type="entry name" value="PRK07564.1-1"/>
    <property type="match status" value="1"/>
</dbReference>
<dbReference type="FunFam" id="3.30.310.50:FF:000002">
    <property type="entry name" value="Phosphoglucomutase 5"/>
    <property type="match status" value="1"/>
</dbReference>
<keyword evidence="5" id="KW-0119">Carbohydrate metabolism</keyword>
<dbReference type="Gene3D" id="3.30.310.50">
    <property type="entry name" value="Alpha-D-phosphohexomutase, C-terminal domain"/>
    <property type="match status" value="1"/>
</dbReference>
<accession>A0AAE0BPF9</accession>
<evidence type="ECO:0000256" key="8">
    <source>
        <dbReference type="ARBA" id="ARBA00023235"/>
    </source>
</evidence>
<evidence type="ECO:0000256" key="4">
    <source>
        <dbReference type="ARBA" id="ARBA00012728"/>
    </source>
</evidence>
<keyword evidence="6" id="KW-0479">Metal-binding</keyword>
<evidence type="ECO:0000256" key="3">
    <source>
        <dbReference type="ARBA" id="ARBA00010231"/>
    </source>
</evidence>
<dbReference type="SUPFAM" id="SSF55957">
    <property type="entry name" value="Phosphoglucomutase, C-terminal domain"/>
    <property type="match status" value="1"/>
</dbReference>
<comment type="function">
    <text evidence="9">Catalyzes the reversible isomerization of alpha-D-glucose 1-phosphate to alpha-D-glucose 6-phosphate. The mechanism proceeds via the intermediate compound alpha-D-glucose 1,6-bisphosphate. This enzyme participates in both the breakdown and synthesis of glucose.</text>
</comment>
<feature type="domain" description="Alpha-D-phosphohexomutase alpha/beta/alpha" evidence="12">
    <location>
        <begin position="230"/>
        <end position="376"/>
    </location>
</feature>
<reference evidence="14 15" key="1">
    <citation type="journal article" date="2015" name="Genome Biol. Evol.">
        <title>Comparative Genomics of a Bacterivorous Green Alga Reveals Evolutionary Causalities and Consequences of Phago-Mixotrophic Mode of Nutrition.</title>
        <authorList>
            <person name="Burns J.A."/>
            <person name="Paasch A."/>
            <person name="Narechania A."/>
            <person name="Kim E."/>
        </authorList>
    </citation>
    <scope>NUCLEOTIDE SEQUENCE [LARGE SCALE GENOMIC DNA]</scope>
    <source>
        <strain evidence="14 15">PLY_AMNH</strain>
    </source>
</reference>
<evidence type="ECO:0000256" key="5">
    <source>
        <dbReference type="ARBA" id="ARBA00022526"/>
    </source>
</evidence>
<feature type="domain" description="Alpha-D-phosphohexomutase alpha/beta/alpha" evidence="13">
    <location>
        <begin position="561"/>
        <end position="653"/>
    </location>
</feature>
<dbReference type="Gene3D" id="3.40.120.10">
    <property type="entry name" value="Alpha-D-Glucose-1,6-Bisphosphate, subunit A, domain 3"/>
    <property type="match status" value="3"/>
</dbReference>
<comment type="catalytic activity">
    <reaction evidence="10">
        <text>alpha-D-glucose 1,6-bisphosphate + L-seryl-[protein] = O-phospho-L-seryl-[protein] + alpha-D-glucose 6-phosphate</text>
        <dbReference type="Rhea" id="RHEA:68752"/>
        <dbReference type="Rhea" id="RHEA-COMP:9863"/>
        <dbReference type="Rhea" id="RHEA-COMP:11604"/>
        <dbReference type="ChEBI" id="CHEBI:29999"/>
        <dbReference type="ChEBI" id="CHEBI:58225"/>
        <dbReference type="ChEBI" id="CHEBI:58392"/>
        <dbReference type="ChEBI" id="CHEBI:83421"/>
    </reaction>
</comment>
<dbReference type="InterPro" id="IPR005841">
    <property type="entry name" value="Alpha-D-phosphohexomutase_SF"/>
</dbReference>
<evidence type="ECO:0000256" key="10">
    <source>
        <dbReference type="ARBA" id="ARBA00049318"/>
    </source>
</evidence>
<gene>
    <name evidence="14" type="ORF">CYMTET_50379</name>
</gene>
<name>A0AAE0BPF9_9CHLO</name>
<dbReference type="Pfam" id="PF24947">
    <property type="entry name" value="PGM1_C_vert_fung"/>
    <property type="match status" value="1"/>
</dbReference>
<dbReference type="GO" id="GO:0004614">
    <property type="term" value="F:phosphoglucomutase activity"/>
    <property type="evidence" value="ECO:0007669"/>
    <property type="project" value="UniProtKB-EC"/>
</dbReference>
<dbReference type="InterPro" id="IPR045244">
    <property type="entry name" value="PGM"/>
</dbReference>
<evidence type="ECO:0000259" key="12">
    <source>
        <dbReference type="Pfam" id="PF02878"/>
    </source>
</evidence>
<dbReference type="PANTHER" id="PTHR22573:SF2">
    <property type="entry name" value="PHOSPHOGLUCOMUTASE"/>
    <property type="match status" value="1"/>
</dbReference>
<protein>
    <recommendedName>
        <fullName evidence="4">phosphoglucomutase (alpha-D-glucose-1,6-bisphosphate-dependent)</fullName>
        <ecNumber evidence="4">5.4.2.2</ecNumber>
    </recommendedName>
</protein>
<comment type="catalytic activity">
    <reaction evidence="11">
        <text>O-phospho-L-seryl-[protein] + alpha-D-glucose 1-phosphate = alpha-D-glucose 1,6-bisphosphate + L-seryl-[protein]</text>
        <dbReference type="Rhea" id="RHEA:68748"/>
        <dbReference type="Rhea" id="RHEA-COMP:9863"/>
        <dbReference type="Rhea" id="RHEA-COMP:11604"/>
        <dbReference type="ChEBI" id="CHEBI:29999"/>
        <dbReference type="ChEBI" id="CHEBI:58392"/>
        <dbReference type="ChEBI" id="CHEBI:58601"/>
        <dbReference type="ChEBI" id="CHEBI:83421"/>
    </reaction>
</comment>
<dbReference type="GO" id="GO:0005829">
    <property type="term" value="C:cytosol"/>
    <property type="evidence" value="ECO:0007669"/>
    <property type="project" value="TreeGrafter"/>
</dbReference>
<dbReference type="InterPro" id="IPR016066">
    <property type="entry name" value="A-D-PHexomutase_CS"/>
</dbReference>
<dbReference type="Pfam" id="PF02878">
    <property type="entry name" value="PGM_PMM_I"/>
    <property type="match status" value="1"/>
</dbReference>